<keyword evidence="3" id="KW-1185">Reference proteome</keyword>
<dbReference type="GO" id="GO:0003700">
    <property type="term" value="F:DNA-binding transcription factor activity"/>
    <property type="evidence" value="ECO:0007669"/>
    <property type="project" value="InterPro"/>
</dbReference>
<dbReference type="Gene3D" id="1.10.10.10">
    <property type="entry name" value="Winged helix-like DNA-binding domain superfamily/Winged helix DNA-binding domain"/>
    <property type="match status" value="1"/>
</dbReference>
<name>A0A367YUH4_9ACTN</name>
<organism evidence="2 3">
    <name type="scientific">Desertihabitans brevis</name>
    <dbReference type="NCBI Taxonomy" id="2268447"/>
    <lineage>
        <taxon>Bacteria</taxon>
        <taxon>Bacillati</taxon>
        <taxon>Actinomycetota</taxon>
        <taxon>Actinomycetes</taxon>
        <taxon>Propionibacteriales</taxon>
        <taxon>Propionibacteriaceae</taxon>
        <taxon>Desertihabitans</taxon>
    </lineage>
</organism>
<sequence>MSEPPASSPTITLLTIARVWEAALTEGLAPLGLTVRRYGLLGHIRATPDISFSELARRSRITVQSAHTAVAGFTADGLVEVVTEQVGAASRIRVTRAGRELLDRAAQVVAGLDADLTAEDADLAEALRVSFSRRFGGRT</sequence>
<dbReference type="AlphaFoldDB" id="A0A367YUH4"/>
<dbReference type="Proteomes" id="UP000252770">
    <property type="component" value="Unassembled WGS sequence"/>
</dbReference>
<reference evidence="2 3" key="1">
    <citation type="submission" date="2018-07" db="EMBL/GenBank/DDBJ databases">
        <title>Desertimonas flava gen. nov. sp. nov.</title>
        <authorList>
            <person name="Liu S."/>
        </authorList>
    </citation>
    <scope>NUCLEOTIDE SEQUENCE [LARGE SCALE GENOMIC DNA]</scope>
    <source>
        <strain evidence="2 3">16Sb5-5</strain>
    </source>
</reference>
<evidence type="ECO:0000259" key="1">
    <source>
        <dbReference type="SMART" id="SM00347"/>
    </source>
</evidence>
<dbReference type="SMART" id="SM00347">
    <property type="entry name" value="HTH_MARR"/>
    <property type="match status" value="1"/>
</dbReference>
<dbReference type="InterPro" id="IPR000835">
    <property type="entry name" value="HTH_MarR-typ"/>
</dbReference>
<proteinExistence type="predicted"/>
<accession>A0A367YUH4</accession>
<comment type="caution">
    <text evidence="2">The sequence shown here is derived from an EMBL/GenBank/DDBJ whole genome shotgun (WGS) entry which is preliminary data.</text>
</comment>
<dbReference type="InterPro" id="IPR036388">
    <property type="entry name" value="WH-like_DNA-bd_sf"/>
</dbReference>
<dbReference type="InterPro" id="IPR036390">
    <property type="entry name" value="WH_DNA-bd_sf"/>
</dbReference>
<feature type="domain" description="HTH marR-type" evidence="1">
    <location>
        <begin position="26"/>
        <end position="121"/>
    </location>
</feature>
<dbReference type="RefSeq" id="WP_114126725.1">
    <property type="nucleotide sequence ID" value="NZ_QOUI01000006.1"/>
</dbReference>
<dbReference type="Pfam" id="PF12802">
    <property type="entry name" value="MarR_2"/>
    <property type="match status" value="1"/>
</dbReference>
<evidence type="ECO:0000313" key="3">
    <source>
        <dbReference type="Proteomes" id="UP000252770"/>
    </source>
</evidence>
<dbReference type="EMBL" id="QOUI01000006">
    <property type="protein sequence ID" value="RCK69407.1"/>
    <property type="molecule type" value="Genomic_DNA"/>
</dbReference>
<dbReference type="SUPFAM" id="SSF46785">
    <property type="entry name" value="Winged helix' DNA-binding domain"/>
    <property type="match status" value="1"/>
</dbReference>
<protein>
    <submittedName>
        <fullName evidence="2">MarR family transcriptional regulator</fullName>
    </submittedName>
</protein>
<evidence type="ECO:0000313" key="2">
    <source>
        <dbReference type="EMBL" id="RCK69407.1"/>
    </source>
</evidence>
<gene>
    <name evidence="2" type="ORF">DT076_11000</name>
</gene>